<keyword evidence="2" id="KW-1185">Reference proteome</keyword>
<organism evidence="1 2">
    <name type="scientific">Nepenthes gracilis</name>
    <name type="common">Slender pitcher plant</name>
    <dbReference type="NCBI Taxonomy" id="150966"/>
    <lineage>
        <taxon>Eukaryota</taxon>
        <taxon>Viridiplantae</taxon>
        <taxon>Streptophyta</taxon>
        <taxon>Embryophyta</taxon>
        <taxon>Tracheophyta</taxon>
        <taxon>Spermatophyta</taxon>
        <taxon>Magnoliopsida</taxon>
        <taxon>eudicotyledons</taxon>
        <taxon>Gunneridae</taxon>
        <taxon>Pentapetalae</taxon>
        <taxon>Caryophyllales</taxon>
        <taxon>Nepenthaceae</taxon>
        <taxon>Nepenthes</taxon>
    </lineage>
</organism>
<proteinExistence type="predicted"/>
<accession>A0AAD3XQE1</accession>
<reference evidence="1" key="1">
    <citation type="submission" date="2023-05" db="EMBL/GenBank/DDBJ databases">
        <title>Nepenthes gracilis genome sequencing.</title>
        <authorList>
            <person name="Fukushima K."/>
        </authorList>
    </citation>
    <scope>NUCLEOTIDE SEQUENCE</scope>
    <source>
        <strain evidence="1">SING2019-196</strain>
    </source>
</reference>
<protein>
    <submittedName>
        <fullName evidence="1">Uncharacterized protein</fullName>
    </submittedName>
</protein>
<dbReference type="Proteomes" id="UP001279734">
    <property type="component" value="Unassembled WGS sequence"/>
</dbReference>
<dbReference type="EMBL" id="BSYO01000013">
    <property type="protein sequence ID" value="GMH13602.1"/>
    <property type="molecule type" value="Genomic_DNA"/>
</dbReference>
<gene>
    <name evidence="1" type="ORF">Nepgr_015443</name>
</gene>
<evidence type="ECO:0000313" key="2">
    <source>
        <dbReference type="Proteomes" id="UP001279734"/>
    </source>
</evidence>
<sequence>MGYVYPSLIEQENIWCEVGFSEFKPCGCLHFSDIFLFWTVRRALPQVCSSRVKCFLLISVHSGLEKGRREERNSKKDQHTCASHSTHLFKEAEEKMAGDYGVGQVDLVCMSREHDLSLLQQFGGVVALSEKLETNIEKGILGDDEDL</sequence>
<comment type="caution">
    <text evidence="1">The sequence shown here is derived from an EMBL/GenBank/DDBJ whole genome shotgun (WGS) entry which is preliminary data.</text>
</comment>
<evidence type="ECO:0000313" key="1">
    <source>
        <dbReference type="EMBL" id="GMH13602.1"/>
    </source>
</evidence>
<dbReference type="AlphaFoldDB" id="A0AAD3XQE1"/>
<name>A0AAD3XQE1_NEPGR</name>